<feature type="signal peptide" evidence="2">
    <location>
        <begin position="1"/>
        <end position="24"/>
    </location>
</feature>
<dbReference type="Proteomes" id="UP000094023">
    <property type="component" value="Unassembled WGS sequence"/>
</dbReference>
<evidence type="ECO:0000313" key="5">
    <source>
        <dbReference type="Proteomes" id="UP000094023"/>
    </source>
</evidence>
<keyword evidence="5" id="KW-1185">Reference proteome</keyword>
<dbReference type="EMBL" id="LXEN01000081">
    <property type="protein sequence ID" value="OAT28668.1"/>
    <property type="molecule type" value="Genomic_DNA"/>
</dbReference>
<reference evidence="4 5" key="1">
    <citation type="submission" date="2016-04" db="EMBL/GenBank/DDBJ databases">
        <title>ATOL: Assembling a taxonomically balanced genome-scale reconstruction of the evolutionary history of the Enterobacteriaceae.</title>
        <authorList>
            <person name="Plunkett G.III."/>
            <person name="Neeno-Eckwall E.C."/>
            <person name="Glasner J.D."/>
            <person name="Perna N.T."/>
        </authorList>
    </citation>
    <scope>NUCLEOTIDE SEQUENCE [LARGE SCALE GENOMIC DNA]</scope>
    <source>
        <strain evidence="4 5">ATCC 19692</strain>
    </source>
</reference>
<evidence type="ECO:0000313" key="4">
    <source>
        <dbReference type="EMBL" id="OAT28668.1"/>
    </source>
</evidence>
<dbReference type="InterPro" id="IPR008966">
    <property type="entry name" value="Adhesion_dom_sf"/>
</dbReference>
<proteinExistence type="predicted"/>
<feature type="domain" description="Saf-pilin pilus formation protein" evidence="3">
    <location>
        <begin position="29"/>
        <end position="181"/>
    </location>
</feature>
<evidence type="ECO:0000256" key="2">
    <source>
        <dbReference type="SAM" id="SignalP"/>
    </source>
</evidence>
<comment type="caution">
    <text evidence="4">The sequence shown here is derived from an EMBL/GenBank/DDBJ whole genome shotgun (WGS) entry which is preliminary data.</text>
</comment>
<dbReference type="RefSeq" id="WP_066749689.1">
    <property type="nucleotide sequence ID" value="NZ_LXEN01000081.1"/>
</dbReference>
<keyword evidence="1 2" id="KW-0732">Signal</keyword>
<organism evidence="4 5">
    <name type="scientific">Proteus myxofaciens ATCC 19692</name>
    <dbReference type="NCBI Taxonomy" id="1354337"/>
    <lineage>
        <taxon>Bacteria</taxon>
        <taxon>Pseudomonadati</taxon>
        <taxon>Pseudomonadota</taxon>
        <taxon>Gammaproteobacteria</taxon>
        <taxon>Enterobacterales</taxon>
        <taxon>Morganellaceae</taxon>
        <taxon>Proteus</taxon>
    </lineage>
</organism>
<dbReference type="InterPro" id="IPR037028">
    <property type="entry name" value="Dr_adhesin_sf"/>
</dbReference>
<protein>
    <recommendedName>
        <fullName evidence="3">Saf-pilin pilus formation protein domain-containing protein</fullName>
    </recommendedName>
</protein>
<feature type="chain" id="PRO_5008278854" description="Saf-pilin pilus formation protein domain-containing protein" evidence="2">
    <location>
        <begin position="25"/>
        <end position="183"/>
    </location>
</feature>
<accession>A0A198FUX5</accession>
<evidence type="ECO:0000259" key="3">
    <source>
        <dbReference type="Pfam" id="PF09460"/>
    </source>
</evidence>
<dbReference type="AlphaFoldDB" id="A0A198FUX5"/>
<dbReference type="Pfam" id="PF09460">
    <property type="entry name" value="Saf-Nte_pilin"/>
    <property type="match status" value="1"/>
</dbReference>
<evidence type="ECO:0000256" key="1">
    <source>
        <dbReference type="ARBA" id="ARBA00022729"/>
    </source>
</evidence>
<dbReference type="InterPro" id="IPR018569">
    <property type="entry name" value="Saf-pilin_pilus_formation"/>
</dbReference>
<sequence length="183" mass="18773">MKHTKLMATIIGATMAMTSYAASAADGTIISKSPATAQADITFSAATELTNTLTPVSGLTAGSIPAKTVVANGQISSSDSNDIAIAFTPGFGMATGITGHNNKGGQIEIFKGKNNNQNIAILELASSAADSNDVITMNGDNREFMGLKGSNPTYTVQTNQTIGDQTIAADTYVVSVDAVEFTN</sequence>
<gene>
    <name evidence="4" type="ORF">M983_1724</name>
</gene>
<name>A0A198FUX5_9GAMM</name>
<dbReference type="SUPFAM" id="SSF49401">
    <property type="entry name" value="Bacterial adhesins"/>
    <property type="match status" value="1"/>
</dbReference>
<dbReference type="Gene3D" id="2.60.40.1570">
    <property type="entry name" value="Dr adhesin"/>
    <property type="match status" value="1"/>
</dbReference>